<protein>
    <submittedName>
        <fullName evidence="2">Uncharacterized protein</fullName>
    </submittedName>
</protein>
<feature type="signal peptide" evidence="1">
    <location>
        <begin position="1"/>
        <end position="20"/>
    </location>
</feature>
<name>A0A067SIH7_GALM3</name>
<keyword evidence="3" id="KW-1185">Reference proteome</keyword>
<sequence length="128" mass="13233">MFFNLSKAFVALAAVTVATASTVPASGIADCTLTLKPTVPVDAKTTNLVAEFNFVIGRSLSIDTNNGVIDNGGVTILKENPDNTFVVNDKISARGKTSAETSAIITGWVGETKEGLAANWLVQAATCA</sequence>
<organism evidence="2 3">
    <name type="scientific">Galerina marginata (strain CBS 339.88)</name>
    <dbReference type="NCBI Taxonomy" id="685588"/>
    <lineage>
        <taxon>Eukaryota</taxon>
        <taxon>Fungi</taxon>
        <taxon>Dikarya</taxon>
        <taxon>Basidiomycota</taxon>
        <taxon>Agaricomycotina</taxon>
        <taxon>Agaricomycetes</taxon>
        <taxon>Agaricomycetidae</taxon>
        <taxon>Agaricales</taxon>
        <taxon>Agaricineae</taxon>
        <taxon>Strophariaceae</taxon>
        <taxon>Galerina</taxon>
    </lineage>
</organism>
<keyword evidence="1" id="KW-0732">Signal</keyword>
<accession>A0A067SIH7</accession>
<dbReference type="EMBL" id="KL142414">
    <property type="protein sequence ID" value="KDR67499.1"/>
    <property type="molecule type" value="Genomic_DNA"/>
</dbReference>
<proteinExistence type="predicted"/>
<gene>
    <name evidence="2" type="ORF">GALMADRAFT_147048</name>
</gene>
<feature type="chain" id="PRO_5001648973" evidence="1">
    <location>
        <begin position="21"/>
        <end position="128"/>
    </location>
</feature>
<dbReference type="HOGENOM" id="CLU_1992817_0_0_1"/>
<evidence type="ECO:0000313" key="2">
    <source>
        <dbReference type="EMBL" id="KDR67499.1"/>
    </source>
</evidence>
<dbReference type="Proteomes" id="UP000027222">
    <property type="component" value="Unassembled WGS sequence"/>
</dbReference>
<dbReference type="AlphaFoldDB" id="A0A067SIH7"/>
<evidence type="ECO:0000313" key="3">
    <source>
        <dbReference type="Proteomes" id="UP000027222"/>
    </source>
</evidence>
<reference evidence="3" key="1">
    <citation type="journal article" date="2014" name="Proc. Natl. Acad. Sci. U.S.A.">
        <title>Extensive sampling of basidiomycete genomes demonstrates inadequacy of the white-rot/brown-rot paradigm for wood decay fungi.</title>
        <authorList>
            <person name="Riley R."/>
            <person name="Salamov A.A."/>
            <person name="Brown D.W."/>
            <person name="Nagy L.G."/>
            <person name="Floudas D."/>
            <person name="Held B.W."/>
            <person name="Levasseur A."/>
            <person name="Lombard V."/>
            <person name="Morin E."/>
            <person name="Otillar R."/>
            <person name="Lindquist E.A."/>
            <person name="Sun H."/>
            <person name="LaButti K.M."/>
            <person name="Schmutz J."/>
            <person name="Jabbour D."/>
            <person name="Luo H."/>
            <person name="Baker S.E."/>
            <person name="Pisabarro A.G."/>
            <person name="Walton J.D."/>
            <person name="Blanchette R.A."/>
            <person name="Henrissat B."/>
            <person name="Martin F."/>
            <person name="Cullen D."/>
            <person name="Hibbett D.S."/>
            <person name="Grigoriev I.V."/>
        </authorList>
    </citation>
    <scope>NUCLEOTIDE SEQUENCE [LARGE SCALE GENOMIC DNA]</scope>
    <source>
        <strain evidence="3">CBS 339.88</strain>
    </source>
</reference>
<dbReference type="OrthoDB" id="3018247at2759"/>
<evidence type="ECO:0000256" key="1">
    <source>
        <dbReference type="SAM" id="SignalP"/>
    </source>
</evidence>